<accession>A0A7M2T1Y1</accession>
<evidence type="ECO:0000256" key="1">
    <source>
        <dbReference type="SAM" id="MobiDB-lite"/>
    </source>
</evidence>
<gene>
    <name evidence="2" type="ORF">IM697_40555</name>
</gene>
<proteinExistence type="predicted"/>
<reference evidence="2 3" key="1">
    <citation type="submission" date="2020-10" db="EMBL/GenBank/DDBJ databases">
        <title>Streptomyces ferrugineus complate genome analysis.</title>
        <authorList>
            <person name="Anwar N."/>
        </authorList>
    </citation>
    <scope>NUCLEOTIDE SEQUENCE [LARGE SCALE GENOMIC DNA]</scope>
    <source>
        <strain evidence="2 3">CCTCC AA2014009</strain>
    </source>
</reference>
<feature type="region of interest" description="Disordered" evidence="1">
    <location>
        <begin position="1"/>
        <end position="22"/>
    </location>
</feature>
<organism evidence="2 3">
    <name type="scientific">Streptomyces ferrugineus</name>
    <dbReference type="NCBI Taxonomy" id="1413221"/>
    <lineage>
        <taxon>Bacteria</taxon>
        <taxon>Bacillati</taxon>
        <taxon>Actinomycetota</taxon>
        <taxon>Actinomycetes</taxon>
        <taxon>Kitasatosporales</taxon>
        <taxon>Streptomycetaceae</taxon>
        <taxon>Streptomyces</taxon>
    </lineage>
</organism>
<dbReference type="Proteomes" id="UP000594205">
    <property type="component" value="Chromosome"/>
</dbReference>
<dbReference type="EMBL" id="CP063373">
    <property type="protein sequence ID" value="QOV41521.1"/>
    <property type="molecule type" value="Genomic_DNA"/>
</dbReference>
<name>A0A7M2T1Y1_9ACTN</name>
<sequence length="262" mass="28048">MYTAGFEPDGPYTPPGDDERERLADGVGRLLDGDAAQAERLLAPLGLGVTRLTDTDSGRRYDEIAALRPNGEAARWGRLYLTADSPVRWNVQVPHPVSDRDTEALGVRLLEDTPSGALVVAGAHRRAGRGDAADVAHREDSAFHSIVVELQKRGVPGLQLHGFAESSERPYEAIVSGGAAQSTSGEATALADRLEADGLRVCRGWQARCPLEGTANVQGRSAERRHAGFLHVELAPDARDDGPDADETSDALADLLRTWADD</sequence>
<evidence type="ECO:0000313" key="2">
    <source>
        <dbReference type="EMBL" id="QOV41521.1"/>
    </source>
</evidence>
<protein>
    <submittedName>
        <fullName evidence="2">Uncharacterized protein</fullName>
    </submittedName>
</protein>
<dbReference type="KEGG" id="sfeu:IM697_40555"/>
<keyword evidence="3" id="KW-1185">Reference proteome</keyword>
<dbReference type="AlphaFoldDB" id="A0A7M2T1Y1"/>
<evidence type="ECO:0000313" key="3">
    <source>
        <dbReference type="Proteomes" id="UP000594205"/>
    </source>
</evidence>